<dbReference type="NCBIfam" id="TIGR01549">
    <property type="entry name" value="HAD-SF-IA-v1"/>
    <property type="match status" value="1"/>
</dbReference>
<dbReference type="Pfam" id="PF13419">
    <property type="entry name" value="HAD_2"/>
    <property type="match status" value="1"/>
</dbReference>
<dbReference type="GO" id="GO:0005829">
    <property type="term" value="C:cytosol"/>
    <property type="evidence" value="ECO:0007669"/>
    <property type="project" value="TreeGrafter"/>
</dbReference>
<proteinExistence type="predicted"/>
<dbReference type="EMBL" id="CP068053">
    <property type="protein sequence ID" value="QQT02700.1"/>
    <property type="molecule type" value="Genomic_DNA"/>
</dbReference>
<dbReference type="InterPro" id="IPR036412">
    <property type="entry name" value="HAD-like_sf"/>
</dbReference>
<keyword evidence="2" id="KW-0460">Magnesium</keyword>
<reference evidence="3 4" key="1">
    <citation type="submission" date="2021-01" db="EMBL/GenBank/DDBJ databases">
        <title>FDA dAtabase for Regulatory Grade micrObial Sequences (FDA-ARGOS): Supporting development and validation of Infectious Disease Dx tests.</title>
        <authorList>
            <person name="Nelson B."/>
            <person name="Plummer A."/>
            <person name="Tallon L."/>
            <person name="Sadzewicz L."/>
            <person name="Zhao X."/>
            <person name="Boylan J."/>
            <person name="Ott S."/>
            <person name="Bowen H."/>
            <person name="Vavikolanu K."/>
            <person name="Mehta A."/>
            <person name="Aluvathingal J."/>
            <person name="Nadendla S."/>
            <person name="Myers T."/>
            <person name="Yan Y."/>
            <person name="Sichtig H."/>
        </authorList>
    </citation>
    <scope>NUCLEOTIDE SEQUENCE [LARGE SCALE GENOMIC DNA]</scope>
    <source>
        <strain evidence="3 4">FDAARGOS_1161</strain>
    </source>
</reference>
<dbReference type="Gene3D" id="1.10.150.240">
    <property type="entry name" value="Putative phosphatase, domain 2"/>
    <property type="match status" value="1"/>
</dbReference>
<dbReference type="PANTHER" id="PTHR43434">
    <property type="entry name" value="PHOSPHOGLYCOLATE PHOSPHATASE"/>
    <property type="match status" value="1"/>
</dbReference>
<dbReference type="InterPro" id="IPR023214">
    <property type="entry name" value="HAD_sf"/>
</dbReference>
<evidence type="ECO:0000313" key="4">
    <source>
        <dbReference type="Proteomes" id="UP000595254"/>
    </source>
</evidence>
<dbReference type="SUPFAM" id="SSF56784">
    <property type="entry name" value="HAD-like"/>
    <property type="match status" value="1"/>
</dbReference>
<keyword evidence="4" id="KW-1185">Reference proteome</keyword>
<dbReference type="PANTHER" id="PTHR43434:SF20">
    <property type="entry name" value="5'-NUCLEOTIDASE"/>
    <property type="match status" value="1"/>
</dbReference>
<dbReference type="InterPro" id="IPR041492">
    <property type="entry name" value="HAD_2"/>
</dbReference>
<organism evidence="3 4">
    <name type="scientific">Peribacillus psychrosaccharolyticus</name>
    <name type="common">Bacillus psychrosaccharolyticus</name>
    <dbReference type="NCBI Taxonomy" id="1407"/>
    <lineage>
        <taxon>Bacteria</taxon>
        <taxon>Bacillati</taxon>
        <taxon>Bacillota</taxon>
        <taxon>Bacilli</taxon>
        <taxon>Bacillales</taxon>
        <taxon>Bacillaceae</taxon>
        <taxon>Peribacillus</taxon>
    </lineage>
</organism>
<evidence type="ECO:0000256" key="1">
    <source>
        <dbReference type="ARBA" id="ARBA00022801"/>
    </source>
</evidence>
<keyword evidence="1 3" id="KW-0378">Hydrolase</keyword>
<gene>
    <name evidence="3" type="ORF">I6J18_15190</name>
</gene>
<dbReference type="InterPro" id="IPR050155">
    <property type="entry name" value="HAD-like_hydrolase_sf"/>
</dbReference>
<dbReference type="AlphaFoldDB" id="A0A974NRU2"/>
<dbReference type="InterPro" id="IPR006439">
    <property type="entry name" value="HAD-SF_hydro_IA"/>
</dbReference>
<protein>
    <submittedName>
        <fullName evidence="3">HAD-IA family hydrolase</fullName>
    </submittedName>
</protein>
<name>A0A974NRU2_PERPY</name>
<dbReference type="RefSeq" id="WP_040376368.1">
    <property type="nucleotide sequence ID" value="NZ_CP068053.1"/>
</dbReference>
<dbReference type="KEGG" id="ppsr:I6J18_15190"/>
<evidence type="ECO:0000313" key="3">
    <source>
        <dbReference type="EMBL" id="QQT02700.1"/>
    </source>
</evidence>
<accession>A0A974NRU2</accession>
<dbReference type="Gene3D" id="3.40.50.1000">
    <property type="entry name" value="HAD superfamily/HAD-like"/>
    <property type="match status" value="1"/>
</dbReference>
<dbReference type="GO" id="GO:0016787">
    <property type="term" value="F:hydrolase activity"/>
    <property type="evidence" value="ECO:0007669"/>
    <property type="project" value="UniProtKB-KW"/>
</dbReference>
<sequence length="221" mass="25187">MRDSYKFVLVDLDGTISDPRLGIVHSVQYAAKKMNLRDVQAAEVEAHIGPPLQETFAEVFGLDETETISMIHFYREYFKKTGMFENVLYPGIQELLETLKPTKRLVVATSKPTEFAEKIVSYFQIDPYFELVAGSNLDGTRTTKTEIIRFILEQYGEYKPEDFVMIGDRKQDIHGARQNGIDSIGVTYGFGSPAEIKEAQPNHIVDTVSELEKLFYPFKLN</sequence>
<dbReference type="InterPro" id="IPR023198">
    <property type="entry name" value="PGP-like_dom2"/>
</dbReference>
<evidence type="ECO:0000256" key="2">
    <source>
        <dbReference type="ARBA" id="ARBA00022842"/>
    </source>
</evidence>
<dbReference type="GO" id="GO:0004713">
    <property type="term" value="F:protein tyrosine kinase activity"/>
    <property type="evidence" value="ECO:0007669"/>
    <property type="project" value="TreeGrafter"/>
</dbReference>
<dbReference type="FunFam" id="3.40.50.1000:FF:000022">
    <property type="entry name" value="Phosphoglycolate phosphatase"/>
    <property type="match status" value="1"/>
</dbReference>
<dbReference type="Proteomes" id="UP000595254">
    <property type="component" value="Chromosome"/>
</dbReference>